<dbReference type="Pfam" id="PF12796">
    <property type="entry name" value="Ank_2"/>
    <property type="match status" value="1"/>
</dbReference>
<comment type="caution">
    <text evidence="5">The sequence shown here is derived from an EMBL/GenBank/DDBJ whole genome shotgun (WGS) entry which is preliminary data.</text>
</comment>
<dbReference type="Pfam" id="PF13962">
    <property type="entry name" value="PGG"/>
    <property type="match status" value="1"/>
</dbReference>
<dbReference type="PANTHER" id="PTHR24177:SF365">
    <property type="entry name" value="ANKYRIN REPEAT-CONTAINING PROTEIN NPR4-LIKE ISOFORM X1"/>
    <property type="match status" value="1"/>
</dbReference>
<keyword evidence="3" id="KW-0472">Membrane</keyword>
<feature type="compositionally biased region" description="Basic and acidic residues" evidence="2">
    <location>
        <begin position="33"/>
        <end position="48"/>
    </location>
</feature>
<dbReference type="InterPro" id="IPR036770">
    <property type="entry name" value="Ankyrin_rpt-contain_sf"/>
</dbReference>
<keyword evidence="6" id="KW-1185">Reference proteome</keyword>
<keyword evidence="3" id="KW-1133">Transmembrane helix</keyword>
<feature type="transmembrane region" description="Helical" evidence="3">
    <location>
        <begin position="637"/>
        <end position="664"/>
    </location>
</feature>
<gene>
    <name evidence="5" type="ORF">CKAN_00409000</name>
</gene>
<dbReference type="Gene3D" id="1.25.40.20">
    <property type="entry name" value="Ankyrin repeat-containing domain"/>
    <property type="match status" value="1"/>
</dbReference>
<dbReference type="GO" id="GO:0016020">
    <property type="term" value="C:membrane"/>
    <property type="evidence" value="ECO:0007669"/>
    <property type="project" value="TreeGrafter"/>
</dbReference>
<feature type="transmembrane region" description="Helical" evidence="3">
    <location>
        <begin position="560"/>
        <end position="580"/>
    </location>
</feature>
<dbReference type="STRING" id="337451.A0A443NAZ8"/>
<dbReference type="SMART" id="SM00248">
    <property type="entry name" value="ANK"/>
    <property type="match status" value="5"/>
</dbReference>
<evidence type="ECO:0000313" key="5">
    <source>
        <dbReference type="EMBL" id="RWR75694.1"/>
    </source>
</evidence>
<dbReference type="AlphaFoldDB" id="A0A443NAZ8"/>
<evidence type="ECO:0000313" key="6">
    <source>
        <dbReference type="Proteomes" id="UP000283530"/>
    </source>
</evidence>
<dbReference type="OrthoDB" id="1921232at2759"/>
<evidence type="ECO:0000256" key="2">
    <source>
        <dbReference type="SAM" id="MobiDB-lite"/>
    </source>
</evidence>
<dbReference type="InterPro" id="IPR026961">
    <property type="entry name" value="PGG_dom"/>
</dbReference>
<feature type="transmembrane region" description="Helical" evidence="3">
    <location>
        <begin position="399"/>
        <end position="420"/>
    </location>
</feature>
<feature type="region of interest" description="Disordered" evidence="2">
    <location>
        <begin position="1"/>
        <end position="57"/>
    </location>
</feature>
<reference evidence="5 6" key="1">
    <citation type="journal article" date="2019" name="Nat. Plants">
        <title>Stout camphor tree genome fills gaps in understanding of flowering plant genome evolution.</title>
        <authorList>
            <person name="Chaw S.M."/>
            <person name="Liu Y.C."/>
            <person name="Wu Y.W."/>
            <person name="Wang H.Y."/>
            <person name="Lin C.I."/>
            <person name="Wu C.S."/>
            <person name="Ke H.M."/>
            <person name="Chang L.Y."/>
            <person name="Hsu C.Y."/>
            <person name="Yang H.T."/>
            <person name="Sudianto E."/>
            <person name="Hsu M.H."/>
            <person name="Wu K.P."/>
            <person name="Wang L.N."/>
            <person name="Leebens-Mack J.H."/>
            <person name="Tsai I.J."/>
        </authorList>
    </citation>
    <scope>NUCLEOTIDE SEQUENCE [LARGE SCALE GENOMIC DNA]</scope>
    <source>
        <strain evidence="6">cv. Chaw 1501</strain>
        <tissue evidence="5">Young leaves</tissue>
    </source>
</reference>
<feature type="transmembrane region" description="Helical" evidence="3">
    <location>
        <begin position="601"/>
        <end position="625"/>
    </location>
</feature>
<proteinExistence type="predicted"/>
<evidence type="ECO:0000256" key="1">
    <source>
        <dbReference type="PROSITE-ProRule" id="PRU00023"/>
    </source>
</evidence>
<dbReference type="PROSITE" id="PS50088">
    <property type="entry name" value="ANK_REPEAT"/>
    <property type="match status" value="1"/>
</dbReference>
<dbReference type="PANTHER" id="PTHR24177">
    <property type="entry name" value="CASKIN"/>
    <property type="match status" value="1"/>
</dbReference>
<evidence type="ECO:0000259" key="4">
    <source>
        <dbReference type="Pfam" id="PF13962"/>
    </source>
</evidence>
<keyword evidence="1" id="KW-0040">ANK repeat</keyword>
<sequence>MATTSTESKDSLKPAPLDLDPLVQAKSDILPDEQQKLTDHNSEAHSENVGKGSSTTFPAAATEETVPMWRPPCDENPANRLSMGVDFNYYRPLYLAALSGNWESARKFFERDQNAMTAKISISSMTALHVAVSNGQAEFVEKLIELMPSEALAIHDGWCYTPLHYAAMSGNIRIAKALVRKNRALLQITDLDGRTPLRTAAAFVAPEHKELVWFLAKETTDASPVCPFTGKWAGELIVLLTHGGFHDISLYLLQRYPNLCTAQDTDGQTLLQVLAMQPSNFLSGSRLNFWERWIYEIVPVGFTSTSQHPVKGDIEDTPQDSEHYAEVPTSTQSKTYVTQVAQWLKMLSWKAIEKLAPGIKRIQNAKSRHKYALEVVHHVCKQVSSMNNEDLMQYFGRHAILAIATICGVVEVVTLCLRYFPDLIWVTIDNKTLMQHAVEHRQEKIFNLLYERTAISTIQSYGPALQMQREMQWFKVVESFVHPAFKELRFDGKTAWHVFQDEHDKLRKEGQKWMEDTATSCMVVSALIATVVFAAAFTVPGGNINDKGIPVFVNRNSFKLFAASDALSLFSSLTSILMFLSILTSRYAEEDFLRALPKRMIIGLASLFIAIAGMMVCFGAALYLVLIERWEWVSIPIFLLSSFPVALFGMLQLPLFIQMVIATYGRSIFRPQKIW</sequence>
<dbReference type="EMBL" id="QPKB01000002">
    <property type="protein sequence ID" value="RWR75694.1"/>
    <property type="molecule type" value="Genomic_DNA"/>
</dbReference>
<accession>A0A443NAZ8</accession>
<name>A0A443NAZ8_9MAGN</name>
<dbReference type="InterPro" id="IPR002110">
    <property type="entry name" value="Ankyrin_rpt"/>
</dbReference>
<dbReference type="SUPFAM" id="SSF48403">
    <property type="entry name" value="Ankyrin repeat"/>
    <property type="match status" value="1"/>
</dbReference>
<dbReference type="PROSITE" id="PS50297">
    <property type="entry name" value="ANK_REP_REGION"/>
    <property type="match status" value="1"/>
</dbReference>
<protein>
    <submittedName>
        <fullName evidence="5">Ankyrin repeat-containing protein</fullName>
    </submittedName>
</protein>
<evidence type="ECO:0000256" key="3">
    <source>
        <dbReference type="SAM" id="Phobius"/>
    </source>
</evidence>
<organism evidence="5 6">
    <name type="scientific">Cinnamomum micranthum f. kanehirae</name>
    <dbReference type="NCBI Taxonomy" id="337451"/>
    <lineage>
        <taxon>Eukaryota</taxon>
        <taxon>Viridiplantae</taxon>
        <taxon>Streptophyta</taxon>
        <taxon>Embryophyta</taxon>
        <taxon>Tracheophyta</taxon>
        <taxon>Spermatophyta</taxon>
        <taxon>Magnoliopsida</taxon>
        <taxon>Magnoliidae</taxon>
        <taxon>Laurales</taxon>
        <taxon>Lauraceae</taxon>
        <taxon>Cinnamomum</taxon>
    </lineage>
</organism>
<dbReference type="Proteomes" id="UP000283530">
    <property type="component" value="Unassembled WGS sequence"/>
</dbReference>
<feature type="transmembrane region" description="Helical" evidence="3">
    <location>
        <begin position="517"/>
        <end position="540"/>
    </location>
</feature>
<keyword evidence="3" id="KW-0812">Transmembrane</keyword>
<feature type="domain" description="PGG" evidence="4">
    <location>
        <begin position="511"/>
        <end position="625"/>
    </location>
</feature>
<feature type="repeat" description="ANK" evidence="1">
    <location>
        <begin position="123"/>
        <end position="145"/>
    </location>
</feature>